<gene>
    <name evidence="1" type="ORF">GGD41_004148</name>
</gene>
<dbReference type="EMBL" id="JACCAU010000001">
    <property type="protein sequence ID" value="NYH16920.1"/>
    <property type="molecule type" value="Genomic_DNA"/>
</dbReference>
<dbReference type="Proteomes" id="UP000572540">
    <property type="component" value="Unassembled WGS sequence"/>
</dbReference>
<name>A0A7Y9WAR1_9BURK</name>
<proteinExistence type="predicted"/>
<evidence type="ECO:0000313" key="2">
    <source>
        <dbReference type="Proteomes" id="UP000572540"/>
    </source>
</evidence>
<accession>A0A7Y9WAR1</accession>
<protein>
    <submittedName>
        <fullName evidence="1">Uncharacterized protein</fullName>
    </submittedName>
</protein>
<organism evidence="1 2">
    <name type="scientific">Paraburkholderia bryophila</name>
    <dbReference type="NCBI Taxonomy" id="420952"/>
    <lineage>
        <taxon>Bacteria</taxon>
        <taxon>Pseudomonadati</taxon>
        <taxon>Pseudomonadota</taxon>
        <taxon>Betaproteobacteria</taxon>
        <taxon>Burkholderiales</taxon>
        <taxon>Burkholderiaceae</taxon>
        <taxon>Paraburkholderia</taxon>
    </lineage>
</organism>
<comment type="caution">
    <text evidence="1">The sequence shown here is derived from an EMBL/GenBank/DDBJ whole genome shotgun (WGS) entry which is preliminary data.</text>
</comment>
<evidence type="ECO:0000313" key="1">
    <source>
        <dbReference type="EMBL" id="NYH16920.1"/>
    </source>
</evidence>
<dbReference type="AlphaFoldDB" id="A0A7Y9WAR1"/>
<reference evidence="1 2" key="1">
    <citation type="submission" date="2020-07" db="EMBL/GenBank/DDBJ databases">
        <title>Exploring microbial biodiversity for novel pathways involved in the catabolism of aromatic compounds derived from lignin.</title>
        <authorList>
            <person name="Elkins J."/>
        </authorList>
    </citation>
    <scope>NUCLEOTIDE SEQUENCE [LARGE SCALE GENOMIC DNA]</scope>
    <source>
        <strain evidence="1 2">H2C3B</strain>
    </source>
</reference>
<sequence>MTGIDQSPVKITWVVIDGSTDCAPSVNELMLRSTCGIGLAATKPSFLLFVI</sequence>